<reference evidence="1 2" key="1">
    <citation type="journal article" date="2015" name="Environ. Microbiol.">
        <title>Genome analyses suggest the presence of polyploidy and recent human-driven expansions in eight global populations of the honeybee pathogen Nosema ceranae.</title>
        <authorList>
            <person name="Pelin A."/>
            <person name="Selman M."/>
            <person name="Aris-Brosou S."/>
            <person name="Farinelli L."/>
            <person name="Corradi N."/>
        </authorList>
    </citation>
    <scope>NUCLEOTIDE SEQUENCE [LARGE SCALE GENOMIC DNA]</scope>
    <source>
        <strain evidence="1 2">PA08 1199</strain>
    </source>
</reference>
<keyword evidence="2" id="KW-1185">Reference proteome</keyword>
<accession>A0A0F9WE96</accession>
<name>A0A0F9WE96_9MICR</name>
<proteinExistence type="predicted"/>
<protein>
    <submittedName>
        <fullName evidence="1">Uncharacterized protein</fullName>
    </submittedName>
</protein>
<sequence length="42" mass="5240">MERDFYNIFKRVTTFVLLLTKNLHHYTYYINITKNFLQNNIV</sequence>
<evidence type="ECO:0000313" key="1">
    <source>
        <dbReference type="EMBL" id="KKO75110.1"/>
    </source>
</evidence>
<dbReference type="VEuPathDB" id="MicrosporidiaDB:AAJ76_3200026422"/>
<dbReference type="AlphaFoldDB" id="A0A0F9WE96"/>
<comment type="caution">
    <text evidence="1">The sequence shown here is derived from an EMBL/GenBank/DDBJ whole genome shotgun (WGS) entry which is preliminary data.</text>
</comment>
<evidence type="ECO:0000313" key="2">
    <source>
        <dbReference type="Proteomes" id="UP000034350"/>
    </source>
</evidence>
<dbReference type="GeneID" id="36320105"/>
<gene>
    <name evidence="1" type="ORF">AAJ76_3200026422</name>
</gene>
<dbReference type="EMBL" id="JPQZ01000032">
    <property type="protein sequence ID" value="KKO75110.1"/>
    <property type="molecule type" value="Genomic_DNA"/>
</dbReference>
<dbReference type="RefSeq" id="XP_024330852.1">
    <property type="nucleotide sequence ID" value="XM_024475171.1"/>
</dbReference>
<dbReference type="Proteomes" id="UP000034350">
    <property type="component" value="Unassembled WGS sequence"/>
</dbReference>
<organism evidence="1 2">
    <name type="scientific">Vairimorpha ceranae</name>
    <dbReference type="NCBI Taxonomy" id="40302"/>
    <lineage>
        <taxon>Eukaryota</taxon>
        <taxon>Fungi</taxon>
        <taxon>Fungi incertae sedis</taxon>
        <taxon>Microsporidia</taxon>
        <taxon>Nosematidae</taxon>
        <taxon>Vairimorpha</taxon>
    </lineage>
</organism>